<dbReference type="PANTHER" id="PTHR42973">
    <property type="entry name" value="BINDING OXIDOREDUCTASE, PUTATIVE (AFU_ORTHOLOGUE AFUA_1G17690)-RELATED"/>
    <property type="match status" value="1"/>
</dbReference>
<organism evidence="7 8">
    <name type="scientific">Dactylonectria macrodidyma</name>
    <dbReference type="NCBI Taxonomy" id="307937"/>
    <lineage>
        <taxon>Eukaryota</taxon>
        <taxon>Fungi</taxon>
        <taxon>Dikarya</taxon>
        <taxon>Ascomycota</taxon>
        <taxon>Pezizomycotina</taxon>
        <taxon>Sordariomycetes</taxon>
        <taxon>Hypocreomycetidae</taxon>
        <taxon>Hypocreales</taxon>
        <taxon>Nectriaceae</taxon>
        <taxon>Dactylonectria</taxon>
    </lineage>
</organism>
<proteinExistence type="inferred from homology"/>
<feature type="signal peptide" evidence="5">
    <location>
        <begin position="1"/>
        <end position="17"/>
    </location>
</feature>
<evidence type="ECO:0000259" key="6">
    <source>
        <dbReference type="PROSITE" id="PS51387"/>
    </source>
</evidence>
<dbReference type="GO" id="GO:0071949">
    <property type="term" value="F:FAD binding"/>
    <property type="evidence" value="ECO:0007669"/>
    <property type="project" value="InterPro"/>
</dbReference>
<keyword evidence="4" id="KW-0560">Oxidoreductase</keyword>
<dbReference type="Pfam" id="PF01565">
    <property type="entry name" value="FAD_binding_4"/>
    <property type="match status" value="1"/>
</dbReference>
<dbReference type="InterPro" id="IPR050416">
    <property type="entry name" value="FAD-linked_Oxidoreductase"/>
</dbReference>
<dbReference type="InterPro" id="IPR016166">
    <property type="entry name" value="FAD-bd_PCMH"/>
</dbReference>
<evidence type="ECO:0000256" key="2">
    <source>
        <dbReference type="ARBA" id="ARBA00022630"/>
    </source>
</evidence>
<evidence type="ECO:0000256" key="1">
    <source>
        <dbReference type="ARBA" id="ARBA00005466"/>
    </source>
</evidence>
<dbReference type="Proteomes" id="UP000738349">
    <property type="component" value="Unassembled WGS sequence"/>
</dbReference>
<dbReference type="Gene3D" id="3.30.465.10">
    <property type="match status" value="1"/>
</dbReference>
<comment type="similarity">
    <text evidence="1">Belongs to the oxygen-dependent FAD-linked oxidoreductase family.</text>
</comment>
<dbReference type="PROSITE" id="PS51387">
    <property type="entry name" value="FAD_PCMH"/>
    <property type="match status" value="1"/>
</dbReference>
<feature type="chain" id="PRO_5040405075" description="FAD-binding PCMH-type domain-containing protein" evidence="5">
    <location>
        <begin position="18"/>
        <end position="502"/>
    </location>
</feature>
<name>A0A9P9E0P4_9HYPO</name>
<protein>
    <recommendedName>
        <fullName evidence="6">FAD-binding PCMH-type domain-containing protein</fullName>
    </recommendedName>
</protein>
<dbReference type="GO" id="GO:0016491">
    <property type="term" value="F:oxidoreductase activity"/>
    <property type="evidence" value="ECO:0007669"/>
    <property type="project" value="UniProtKB-KW"/>
</dbReference>
<accession>A0A9P9E0P4</accession>
<evidence type="ECO:0000313" key="7">
    <source>
        <dbReference type="EMBL" id="KAH7129250.1"/>
    </source>
</evidence>
<dbReference type="PANTHER" id="PTHR42973:SF54">
    <property type="entry name" value="FAD-BINDING PCMH-TYPE DOMAIN-CONTAINING PROTEIN"/>
    <property type="match status" value="1"/>
</dbReference>
<dbReference type="InterPro" id="IPR036318">
    <property type="entry name" value="FAD-bd_PCMH-like_sf"/>
</dbReference>
<evidence type="ECO:0000256" key="3">
    <source>
        <dbReference type="ARBA" id="ARBA00022827"/>
    </source>
</evidence>
<keyword evidence="5" id="KW-0732">Signal</keyword>
<evidence type="ECO:0000313" key="8">
    <source>
        <dbReference type="Proteomes" id="UP000738349"/>
    </source>
</evidence>
<evidence type="ECO:0000256" key="5">
    <source>
        <dbReference type="SAM" id="SignalP"/>
    </source>
</evidence>
<evidence type="ECO:0000256" key="4">
    <source>
        <dbReference type="ARBA" id="ARBA00023002"/>
    </source>
</evidence>
<gene>
    <name evidence="7" type="ORF">EDB81DRAFT_846152</name>
</gene>
<keyword evidence="3" id="KW-0274">FAD</keyword>
<dbReference type="InterPro" id="IPR016169">
    <property type="entry name" value="FAD-bd_PCMH_sub2"/>
</dbReference>
<dbReference type="SUPFAM" id="SSF56176">
    <property type="entry name" value="FAD-binding/transporter-associated domain-like"/>
    <property type="match status" value="1"/>
</dbReference>
<dbReference type="InterPro" id="IPR006094">
    <property type="entry name" value="Oxid_FAD_bind_N"/>
</dbReference>
<keyword evidence="8" id="KW-1185">Reference proteome</keyword>
<dbReference type="AlphaFoldDB" id="A0A9P9E0P4"/>
<reference evidence="7" key="1">
    <citation type="journal article" date="2021" name="Nat. Commun.">
        <title>Genetic determinants of endophytism in the Arabidopsis root mycobiome.</title>
        <authorList>
            <person name="Mesny F."/>
            <person name="Miyauchi S."/>
            <person name="Thiergart T."/>
            <person name="Pickel B."/>
            <person name="Atanasova L."/>
            <person name="Karlsson M."/>
            <person name="Huettel B."/>
            <person name="Barry K.W."/>
            <person name="Haridas S."/>
            <person name="Chen C."/>
            <person name="Bauer D."/>
            <person name="Andreopoulos W."/>
            <person name="Pangilinan J."/>
            <person name="LaButti K."/>
            <person name="Riley R."/>
            <person name="Lipzen A."/>
            <person name="Clum A."/>
            <person name="Drula E."/>
            <person name="Henrissat B."/>
            <person name="Kohler A."/>
            <person name="Grigoriev I.V."/>
            <person name="Martin F.M."/>
            <person name="Hacquard S."/>
        </authorList>
    </citation>
    <scope>NUCLEOTIDE SEQUENCE</scope>
    <source>
        <strain evidence="7">MPI-CAGE-AT-0147</strain>
    </source>
</reference>
<comment type="caution">
    <text evidence="7">The sequence shown here is derived from an EMBL/GenBank/DDBJ whole genome shotgun (WGS) entry which is preliminary data.</text>
</comment>
<sequence>MKLSKLTPLLLASAVASTNTPERVQKGCNILKHKYPNSTFFPGSARYDFENEYGWSATSWLGPACIFTPEAPEMVSFAVKTFSSNKIKFAVRGGGAMPIDNAANIGSEGILIANTNLTSMAMSEDNSVVSVGAGVRWPELYAYLDEFSVTVNGIRMGNVGVVGFLLGGGIGFFSYEHGVATTFVDSFECVLGDGSIVEASLSHNEDLFWALRGGGNNFCIVTRASLRTIDAPKILASPVRYGGPEVQQRYIQSLVEFAKYADVDPKASMEGQIRWVPSRSPDLFFDAFLFHSSGDDYSPPGLQNFTAPVFPTVSGNLTETTMGTWANQFPYDSDIGNRKIFHFFSIPADERAMEICLEQYYKAVAHLANRDGFFTAFSIMPITRHVIEMSTANGGNPVGLNEDSVPALWLVESPSWSNAIDDAEVLQAHEVANAEIDKALAAEGFDKLRFIYLSDASKSQLEDIFPSYGQENVDELQTIRAQYDPASVYTNLLVGGAKVARA</sequence>
<dbReference type="EMBL" id="JAGMUV010000018">
    <property type="protein sequence ID" value="KAH7129250.1"/>
    <property type="molecule type" value="Genomic_DNA"/>
</dbReference>
<keyword evidence="2" id="KW-0285">Flavoprotein</keyword>
<feature type="domain" description="FAD-binding PCMH-type" evidence="6">
    <location>
        <begin position="59"/>
        <end position="231"/>
    </location>
</feature>
<dbReference type="OrthoDB" id="2151789at2759"/>